<gene>
    <name evidence="7" type="ORF">F9K24_09120</name>
</gene>
<evidence type="ECO:0000256" key="4">
    <source>
        <dbReference type="ARBA" id="ARBA00023163"/>
    </source>
</evidence>
<evidence type="ECO:0000256" key="2">
    <source>
        <dbReference type="ARBA" id="ARBA00023015"/>
    </source>
</evidence>
<dbReference type="InterPro" id="IPR000792">
    <property type="entry name" value="Tscrpt_reg_LuxR_C"/>
</dbReference>
<comment type="similarity">
    <text evidence="1">Belongs to the sigma-70 factor family. ECF subfamily.</text>
</comment>
<reference evidence="7 8" key="1">
    <citation type="submission" date="2019-10" db="EMBL/GenBank/DDBJ databases">
        <title>Extracellular Electron Transfer in a Candidatus Methanoperedens spp. Enrichment Culture.</title>
        <authorList>
            <person name="Berger S."/>
            <person name="Rangel Shaw D."/>
            <person name="Berben T."/>
            <person name="In 'T Zandt M."/>
            <person name="Frank J."/>
            <person name="Reimann J."/>
            <person name="Jetten M.S.M."/>
            <person name="Welte C.U."/>
        </authorList>
    </citation>
    <scope>NUCLEOTIDE SEQUENCE [LARGE SCALE GENOMIC DNA]</scope>
    <source>
        <strain evidence="7">SB12</strain>
    </source>
</reference>
<dbReference type="AlphaFoldDB" id="A0A833LZ23"/>
<evidence type="ECO:0000313" key="7">
    <source>
        <dbReference type="EMBL" id="KAB2933017.1"/>
    </source>
</evidence>
<protein>
    <submittedName>
        <fullName evidence="7">Sigma-70 family RNA polymerase sigma factor</fullName>
    </submittedName>
</protein>
<dbReference type="InterPro" id="IPR036388">
    <property type="entry name" value="WH-like_DNA-bd_sf"/>
</dbReference>
<proteinExistence type="inferred from homology"/>
<dbReference type="NCBIfam" id="TIGR02937">
    <property type="entry name" value="sigma70-ECF"/>
    <property type="match status" value="1"/>
</dbReference>
<dbReference type="GO" id="GO:0003677">
    <property type="term" value="F:DNA binding"/>
    <property type="evidence" value="ECO:0007669"/>
    <property type="project" value="InterPro"/>
</dbReference>
<dbReference type="PROSITE" id="PS00622">
    <property type="entry name" value="HTH_LUXR_1"/>
    <property type="match status" value="1"/>
</dbReference>
<keyword evidence="2" id="KW-0805">Transcription regulation</keyword>
<dbReference type="InterPro" id="IPR013324">
    <property type="entry name" value="RNA_pol_sigma_r3/r4-like"/>
</dbReference>
<keyword evidence="3" id="KW-0731">Sigma factor</keyword>
<evidence type="ECO:0000259" key="6">
    <source>
        <dbReference type="PROSITE" id="PS00622"/>
    </source>
</evidence>
<dbReference type="Gene3D" id="1.10.1740.10">
    <property type="match status" value="1"/>
</dbReference>
<dbReference type="InterPro" id="IPR014284">
    <property type="entry name" value="RNA_pol_sigma-70_dom"/>
</dbReference>
<dbReference type="SUPFAM" id="SSF88946">
    <property type="entry name" value="Sigma2 domain of RNA polymerase sigma factors"/>
    <property type="match status" value="1"/>
</dbReference>
<feature type="compositionally biased region" description="Basic and acidic residues" evidence="5">
    <location>
        <begin position="94"/>
        <end position="105"/>
    </location>
</feature>
<dbReference type="InterPro" id="IPR013325">
    <property type="entry name" value="RNA_pol_sigma_r2"/>
</dbReference>
<dbReference type="CDD" id="cd06171">
    <property type="entry name" value="Sigma70_r4"/>
    <property type="match status" value="1"/>
</dbReference>
<dbReference type="Proteomes" id="UP000460298">
    <property type="component" value="Unassembled WGS sequence"/>
</dbReference>
<dbReference type="InterPro" id="IPR013249">
    <property type="entry name" value="RNA_pol_sigma70_r4_t2"/>
</dbReference>
<name>A0A833LZ23_9LEPT</name>
<dbReference type="Gene3D" id="1.10.10.10">
    <property type="entry name" value="Winged helix-like DNA-binding domain superfamily/Winged helix DNA-binding domain"/>
    <property type="match status" value="1"/>
</dbReference>
<dbReference type="GO" id="GO:0016987">
    <property type="term" value="F:sigma factor activity"/>
    <property type="evidence" value="ECO:0007669"/>
    <property type="project" value="UniProtKB-KW"/>
</dbReference>
<feature type="region of interest" description="Disordered" evidence="5">
    <location>
        <begin position="78"/>
        <end position="105"/>
    </location>
</feature>
<dbReference type="EMBL" id="WBUI01000007">
    <property type="protein sequence ID" value="KAB2933017.1"/>
    <property type="molecule type" value="Genomic_DNA"/>
</dbReference>
<organism evidence="7 8">
    <name type="scientific">Leptonema illini</name>
    <dbReference type="NCBI Taxonomy" id="183"/>
    <lineage>
        <taxon>Bacteria</taxon>
        <taxon>Pseudomonadati</taxon>
        <taxon>Spirochaetota</taxon>
        <taxon>Spirochaetia</taxon>
        <taxon>Leptospirales</taxon>
        <taxon>Leptospiraceae</taxon>
        <taxon>Leptonema</taxon>
    </lineage>
</organism>
<keyword evidence="4" id="KW-0804">Transcription</keyword>
<comment type="caution">
    <text evidence="7">The sequence shown here is derived from an EMBL/GenBank/DDBJ whole genome shotgun (WGS) entry which is preliminary data.</text>
</comment>
<evidence type="ECO:0000256" key="5">
    <source>
        <dbReference type="SAM" id="MobiDB-lite"/>
    </source>
</evidence>
<dbReference type="GO" id="GO:0006352">
    <property type="term" value="P:DNA-templated transcription initiation"/>
    <property type="evidence" value="ECO:0007669"/>
    <property type="project" value="InterPro"/>
</dbReference>
<dbReference type="SUPFAM" id="SSF88659">
    <property type="entry name" value="Sigma3 and sigma4 domains of RNA polymerase sigma factors"/>
    <property type="match status" value="1"/>
</dbReference>
<sequence>MRAEQDFQAIVSGTKRAVLGAIRHHLSPQLHEWIDDVAQETFLRLFRHLEKQEGEQTPESLQSLAYVIARNESFRMNGKMGRENVGSDQLESLADDRSQRERDTKETLSAALSLLDEELAPVVAMTAGGYSTAEIAERMQIPAGTVKSRLYRARKKLRENVSGWFGSDRRSR</sequence>
<evidence type="ECO:0000313" key="8">
    <source>
        <dbReference type="Proteomes" id="UP000460298"/>
    </source>
</evidence>
<accession>A0A833LZ23</accession>
<feature type="domain" description="HTH luxR-type" evidence="6">
    <location>
        <begin position="129"/>
        <end position="156"/>
    </location>
</feature>
<evidence type="ECO:0000256" key="3">
    <source>
        <dbReference type="ARBA" id="ARBA00023082"/>
    </source>
</evidence>
<dbReference type="InterPro" id="IPR039425">
    <property type="entry name" value="RNA_pol_sigma-70-like"/>
</dbReference>
<evidence type="ECO:0000256" key="1">
    <source>
        <dbReference type="ARBA" id="ARBA00010641"/>
    </source>
</evidence>
<dbReference type="Pfam" id="PF08281">
    <property type="entry name" value="Sigma70_r4_2"/>
    <property type="match status" value="1"/>
</dbReference>
<dbReference type="PANTHER" id="PTHR43133:SF51">
    <property type="entry name" value="RNA POLYMERASE SIGMA FACTOR"/>
    <property type="match status" value="1"/>
</dbReference>
<dbReference type="PANTHER" id="PTHR43133">
    <property type="entry name" value="RNA POLYMERASE ECF-TYPE SIGMA FACTO"/>
    <property type="match status" value="1"/>
</dbReference>